<dbReference type="AlphaFoldDB" id="A0A6A5X598"/>
<dbReference type="OrthoDB" id="3800899at2759"/>
<dbReference type="Proteomes" id="UP000799779">
    <property type="component" value="Unassembled WGS sequence"/>
</dbReference>
<gene>
    <name evidence="2" type="ORF">P154DRAFT_516864</name>
</gene>
<evidence type="ECO:0000256" key="1">
    <source>
        <dbReference type="SAM" id="MobiDB-lite"/>
    </source>
</evidence>
<protein>
    <submittedName>
        <fullName evidence="2">Uncharacterized protein</fullName>
    </submittedName>
</protein>
<organism evidence="2 3">
    <name type="scientific">Amniculicola lignicola CBS 123094</name>
    <dbReference type="NCBI Taxonomy" id="1392246"/>
    <lineage>
        <taxon>Eukaryota</taxon>
        <taxon>Fungi</taxon>
        <taxon>Dikarya</taxon>
        <taxon>Ascomycota</taxon>
        <taxon>Pezizomycotina</taxon>
        <taxon>Dothideomycetes</taxon>
        <taxon>Pleosporomycetidae</taxon>
        <taxon>Pleosporales</taxon>
        <taxon>Amniculicolaceae</taxon>
        <taxon>Amniculicola</taxon>
    </lineage>
</organism>
<accession>A0A6A5X598</accession>
<name>A0A6A5X598_9PLEO</name>
<sequence length="275" mass="31625">MAGQFSGVPSPEADHDDNTSDWLLPALDFNPQEEFEGHLNPDYENIPCENPDIFSTFTLMTAEECVVTSQQIQSGTMQEAETVDGNLLDNWHPVRKEIVVSLDNDLATPKRQVKRLFPCPVFVADTIMNRPHSCNGAEEKSMSDLRRHMTRGVRRRPHLSFLKLCRTCNEHILDKTEFREFHDLKCHNFRKQRRGADQERLWKELYRKVLSEPSNQASRPPHQLFATRHLSTTMAPPTVTQLPYNEGDIFLAISVINQNQIQSKREAVQIPCFIA</sequence>
<evidence type="ECO:0000313" key="3">
    <source>
        <dbReference type="Proteomes" id="UP000799779"/>
    </source>
</evidence>
<proteinExistence type="predicted"/>
<feature type="region of interest" description="Disordered" evidence="1">
    <location>
        <begin position="1"/>
        <end position="24"/>
    </location>
</feature>
<dbReference type="EMBL" id="ML977556">
    <property type="protein sequence ID" value="KAF2008143.1"/>
    <property type="molecule type" value="Genomic_DNA"/>
</dbReference>
<evidence type="ECO:0000313" key="2">
    <source>
        <dbReference type="EMBL" id="KAF2008143.1"/>
    </source>
</evidence>
<keyword evidence="3" id="KW-1185">Reference proteome</keyword>
<reference evidence="2" key="1">
    <citation type="journal article" date="2020" name="Stud. Mycol.">
        <title>101 Dothideomycetes genomes: a test case for predicting lifestyles and emergence of pathogens.</title>
        <authorList>
            <person name="Haridas S."/>
            <person name="Albert R."/>
            <person name="Binder M."/>
            <person name="Bloem J."/>
            <person name="Labutti K."/>
            <person name="Salamov A."/>
            <person name="Andreopoulos B."/>
            <person name="Baker S."/>
            <person name="Barry K."/>
            <person name="Bills G."/>
            <person name="Bluhm B."/>
            <person name="Cannon C."/>
            <person name="Castanera R."/>
            <person name="Culley D."/>
            <person name="Daum C."/>
            <person name="Ezra D."/>
            <person name="Gonzalez J."/>
            <person name="Henrissat B."/>
            <person name="Kuo A."/>
            <person name="Liang C."/>
            <person name="Lipzen A."/>
            <person name="Lutzoni F."/>
            <person name="Magnuson J."/>
            <person name="Mondo S."/>
            <person name="Nolan M."/>
            <person name="Ohm R."/>
            <person name="Pangilinan J."/>
            <person name="Park H.-J."/>
            <person name="Ramirez L."/>
            <person name="Alfaro M."/>
            <person name="Sun H."/>
            <person name="Tritt A."/>
            <person name="Yoshinaga Y."/>
            <person name="Zwiers L.-H."/>
            <person name="Turgeon B."/>
            <person name="Goodwin S."/>
            <person name="Spatafora J."/>
            <person name="Crous P."/>
            <person name="Grigoriev I."/>
        </authorList>
    </citation>
    <scope>NUCLEOTIDE SEQUENCE</scope>
    <source>
        <strain evidence="2">CBS 123094</strain>
    </source>
</reference>